<dbReference type="EMBL" id="VOAH01000005">
    <property type="protein sequence ID" value="TVP40909.1"/>
    <property type="molecule type" value="Genomic_DNA"/>
</dbReference>
<sequence length="55" mass="6352">MLFKPLTKFQQFICHTQLSNKQISPYVGLRNSLLVKLLNKIPKYCGSNLTKTIKL</sequence>
<gene>
    <name evidence="1" type="ORF">NARC_50090</name>
</gene>
<dbReference type="Proteomes" id="UP000315289">
    <property type="component" value="Unassembled WGS sequence"/>
</dbReference>
<protein>
    <submittedName>
        <fullName evidence="1">Uncharacterized protein</fullName>
    </submittedName>
</protein>
<evidence type="ECO:0000313" key="2">
    <source>
        <dbReference type="Proteomes" id="UP000315289"/>
    </source>
</evidence>
<proteinExistence type="predicted"/>
<comment type="caution">
    <text evidence="1">The sequence shown here is derived from an EMBL/GenBank/DDBJ whole genome shotgun (WGS) entry which is preliminary data.</text>
</comment>
<keyword evidence="2" id="KW-1185">Reference proteome</keyword>
<organism evidence="1 2">
    <name type="scientific">Candidatus Nitrosocosmicus arcticus</name>
    <dbReference type="NCBI Taxonomy" id="2035267"/>
    <lineage>
        <taxon>Archaea</taxon>
        <taxon>Nitrososphaerota</taxon>
        <taxon>Nitrososphaeria</taxon>
        <taxon>Nitrososphaerales</taxon>
        <taxon>Nitrososphaeraceae</taxon>
        <taxon>Candidatus Nitrosocosmicus</taxon>
    </lineage>
</organism>
<reference evidence="1 2" key="1">
    <citation type="journal article" date="2019" name="Front. Microbiol.">
        <title>Ammonia Oxidation by the Arctic Terrestrial Thaumarchaeote Candidatus Nitrosocosmicus arcticus Is Stimulated by Increasing Temperatures.</title>
        <authorList>
            <person name="Alves R.J.E."/>
            <person name="Kerou M."/>
            <person name="Zappe A."/>
            <person name="Bittner R."/>
            <person name="Abby S.S."/>
            <person name="Schmidt H.A."/>
            <person name="Pfeifer K."/>
            <person name="Schleper C."/>
        </authorList>
    </citation>
    <scope>NUCLEOTIDE SEQUENCE [LARGE SCALE GENOMIC DNA]</scope>
    <source>
        <strain evidence="1 2">Kfb</strain>
    </source>
</reference>
<accession>A0A557SWD1</accession>
<dbReference type="AlphaFoldDB" id="A0A557SWD1"/>
<evidence type="ECO:0000313" key="1">
    <source>
        <dbReference type="EMBL" id="TVP40909.1"/>
    </source>
</evidence>
<name>A0A557SWD1_9ARCH</name>